<gene>
    <name evidence="1" type="ORF">BV25DRAFT_1826817</name>
</gene>
<protein>
    <submittedName>
        <fullName evidence="1">Uncharacterized protein</fullName>
    </submittedName>
</protein>
<accession>A0ACB8SZQ4</accession>
<proteinExistence type="predicted"/>
<comment type="caution">
    <text evidence="1">The sequence shown here is derived from an EMBL/GenBank/DDBJ whole genome shotgun (WGS) entry which is preliminary data.</text>
</comment>
<name>A0ACB8SZQ4_9AGAM</name>
<sequence length="1017" mass="107065">MADPRVLPKTPQTQSLSYIPVITPRAVSKSALPSSLSVPQLALGPAHRQVSASGSPGSFSTPPSSGSSPHGTGLPSLRSLRSLLPFSSGKSVGGGASPSSFPSSFGFGAARRSMTAERKASGSYLRAQEEDDSPVIAIQASSEQRAPEGSPVASGSESPSEKEGSSLPMSGRSVVFPKQGHDADATRAIPRYTTGDERQMSGPGPSVNEALGGPSSSQRLASYSDLSVGRKSYEHSASPASAKDGHGPPVITYTPDPPLSSELSTILESDLSGMSKHLPAFDDSRDSGAPNAENEGEVESPDGRSLAFQVPLLQPEQSKEAASHSEPQDTSALDLSTTHLTDEVMRALKEKRSGGDWLAGCIVQDAVDSRPPSVKDGEDPGHGADVSFHLESLDPDLAALLSPNRMIGKQPGLRTPDALLAPSPPPPQNGKASVTSAPRTLASTDSRMVTPQSSLSPLTSPVENSPSDSLGSQSSPARVLASLSRSSVSRGPSSSVMPRLMRSITDRNTTSRAERTLGHSIAARAASDSSLPLDEGRRASSDGVYLRRAAPPSPLSSDSAAPPLQQPVSIELRRPTSARTPARPPLYNPVASRLNMRPATSSDSPSSWDAESASPSSRAPSALGMASSRRVQRMKPSADDDARSSSSTRDRLPYPARLRNRSFSVGEDRDSPRESGSGGRPTTEWIGPKTAKAFAAAGLLDYDRESSVGSSAPGSRYASVRSPTERDYRLQNAPSRLAFSEAGSASSWRSAASAHGGPLDSISTTPRTTFSTGSTAPTSVSGASSPQHMQATLQTLQDKHALETGTLLAALADSQRTAQALREENASLTARVQELEGQLSNAHAQLRHQYTPPLARSVLDRNSRPASGSSDGLGRRFQPRTQQTLGLPDEARRTSMSTDDTDGHDATYRVNRSKRTSAAESLFALPPSNMSLLLQEDALTADRSHAGSFRSMSPPSPPPAVRRHRPNMSMSSMGNSSINEVPASPRSLFLRPEHELHLGDMASLDLRFEEDEDDEGG</sequence>
<dbReference type="Proteomes" id="UP000814140">
    <property type="component" value="Unassembled WGS sequence"/>
</dbReference>
<reference evidence="1" key="1">
    <citation type="submission" date="2021-03" db="EMBL/GenBank/DDBJ databases">
        <authorList>
            <consortium name="DOE Joint Genome Institute"/>
            <person name="Ahrendt S."/>
            <person name="Looney B.P."/>
            <person name="Miyauchi S."/>
            <person name="Morin E."/>
            <person name="Drula E."/>
            <person name="Courty P.E."/>
            <person name="Chicoki N."/>
            <person name="Fauchery L."/>
            <person name="Kohler A."/>
            <person name="Kuo A."/>
            <person name="Labutti K."/>
            <person name="Pangilinan J."/>
            <person name="Lipzen A."/>
            <person name="Riley R."/>
            <person name="Andreopoulos W."/>
            <person name="He G."/>
            <person name="Johnson J."/>
            <person name="Barry K.W."/>
            <person name="Grigoriev I.V."/>
            <person name="Nagy L."/>
            <person name="Hibbett D."/>
            <person name="Henrissat B."/>
            <person name="Matheny P.B."/>
            <person name="Labbe J."/>
            <person name="Martin F."/>
        </authorList>
    </citation>
    <scope>NUCLEOTIDE SEQUENCE</scope>
    <source>
        <strain evidence="1">HHB10654</strain>
    </source>
</reference>
<reference evidence="1" key="2">
    <citation type="journal article" date="2022" name="New Phytol.">
        <title>Evolutionary transition to the ectomycorrhizal habit in the genomes of a hyperdiverse lineage of mushroom-forming fungi.</title>
        <authorList>
            <person name="Looney B."/>
            <person name="Miyauchi S."/>
            <person name="Morin E."/>
            <person name="Drula E."/>
            <person name="Courty P.E."/>
            <person name="Kohler A."/>
            <person name="Kuo A."/>
            <person name="LaButti K."/>
            <person name="Pangilinan J."/>
            <person name="Lipzen A."/>
            <person name="Riley R."/>
            <person name="Andreopoulos W."/>
            <person name="He G."/>
            <person name="Johnson J."/>
            <person name="Nolan M."/>
            <person name="Tritt A."/>
            <person name="Barry K.W."/>
            <person name="Grigoriev I.V."/>
            <person name="Nagy L.G."/>
            <person name="Hibbett D."/>
            <person name="Henrissat B."/>
            <person name="Matheny P.B."/>
            <person name="Labbe J."/>
            <person name="Martin F.M."/>
        </authorList>
    </citation>
    <scope>NUCLEOTIDE SEQUENCE</scope>
    <source>
        <strain evidence="1">HHB10654</strain>
    </source>
</reference>
<keyword evidence="2" id="KW-1185">Reference proteome</keyword>
<organism evidence="1 2">
    <name type="scientific">Artomyces pyxidatus</name>
    <dbReference type="NCBI Taxonomy" id="48021"/>
    <lineage>
        <taxon>Eukaryota</taxon>
        <taxon>Fungi</taxon>
        <taxon>Dikarya</taxon>
        <taxon>Basidiomycota</taxon>
        <taxon>Agaricomycotina</taxon>
        <taxon>Agaricomycetes</taxon>
        <taxon>Russulales</taxon>
        <taxon>Auriscalpiaceae</taxon>
        <taxon>Artomyces</taxon>
    </lineage>
</organism>
<dbReference type="EMBL" id="MU277213">
    <property type="protein sequence ID" value="KAI0061328.1"/>
    <property type="molecule type" value="Genomic_DNA"/>
</dbReference>
<evidence type="ECO:0000313" key="2">
    <source>
        <dbReference type="Proteomes" id="UP000814140"/>
    </source>
</evidence>
<evidence type="ECO:0000313" key="1">
    <source>
        <dbReference type="EMBL" id="KAI0061328.1"/>
    </source>
</evidence>